<protein>
    <submittedName>
        <fullName evidence="1">Uncharacterized protein</fullName>
    </submittedName>
</protein>
<evidence type="ECO:0000313" key="2">
    <source>
        <dbReference type="Proteomes" id="UP000663722"/>
    </source>
</evidence>
<gene>
    <name evidence="1" type="ORF">dnm_099080</name>
</gene>
<dbReference type="AlphaFoldDB" id="A0A975BYB3"/>
<accession>A0A975BYB3</accession>
<keyword evidence="2" id="KW-1185">Reference proteome</keyword>
<dbReference type="KEGG" id="dmm:dnm_099080"/>
<reference evidence="1" key="1">
    <citation type="journal article" date="2021" name="Microb. Physiol.">
        <title>Proteogenomic Insights into the Physiology of Marine, Sulfate-Reducing, Filamentous Desulfonema limicola and Desulfonema magnum.</title>
        <authorList>
            <person name="Schnaars V."/>
            <person name="Wohlbrand L."/>
            <person name="Scheve S."/>
            <person name="Hinrichs C."/>
            <person name="Reinhardt R."/>
            <person name="Rabus R."/>
        </authorList>
    </citation>
    <scope>NUCLEOTIDE SEQUENCE</scope>
    <source>
        <strain evidence="1">4be13</strain>
    </source>
</reference>
<dbReference type="EMBL" id="CP061800">
    <property type="protein sequence ID" value="QTA93800.1"/>
    <property type="molecule type" value="Genomic_DNA"/>
</dbReference>
<sequence>MSLFSDSGYSRSSSLRSEYVATRPTTRHMAADTGLSVHLSRTDCYTLPLNFEKSGNDTDFYLHPTGFPNLETGFF</sequence>
<evidence type="ECO:0000313" key="1">
    <source>
        <dbReference type="EMBL" id="QTA93800.1"/>
    </source>
</evidence>
<dbReference type="Proteomes" id="UP000663722">
    <property type="component" value="Chromosome"/>
</dbReference>
<proteinExistence type="predicted"/>
<organism evidence="1 2">
    <name type="scientific">Desulfonema magnum</name>
    <dbReference type="NCBI Taxonomy" id="45655"/>
    <lineage>
        <taxon>Bacteria</taxon>
        <taxon>Pseudomonadati</taxon>
        <taxon>Thermodesulfobacteriota</taxon>
        <taxon>Desulfobacteria</taxon>
        <taxon>Desulfobacterales</taxon>
        <taxon>Desulfococcaceae</taxon>
        <taxon>Desulfonema</taxon>
    </lineage>
</organism>
<name>A0A975BYB3_9BACT</name>